<feature type="transmembrane region" description="Helical" evidence="6">
    <location>
        <begin position="197"/>
        <end position="226"/>
    </location>
</feature>
<keyword evidence="4 6" id="KW-1133">Transmembrane helix</keyword>
<dbReference type="EMBL" id="FQVY01000002">
    <property type="protein sequence ID" value="SHF98678.1"/>
    <property type="molecule type" value="Genomic_DNA"/>
</dbReference>
<dbReference type="PANTHER" id="PTHR30294">
    <property type="entry name" value="MEMBRANE COMPONENT OF ABC TRANSPORTER YHHJ-RELATED"/>
    <property type="match status" value="1"/>
</dbReference>
<evidence type="ECO:0000256" key="3">
    <source>
        <dbReference type="ARBA" id="ARBA00022692"/>
    </source>
</evidence>
<dbReference type="RefSeq" id="WP_021660029.1">
    <property type="nucleotide sequence ID" value="NZ_FQVY01000002.1"/>
</dbReference>
<keyword evidence="11" id="KW-1185">Reference proteome</keyword>
<dbReference type="PANTHER" id="PTHR30294:SF29">
    <property type="entry name" value="MULTIDRUG ABC TRANSPORTER PERMEASE YBHS-RELATED"/>
    <property type="match status" value="1"/>
</dbReference>
<dbReference type="EMBL" id="WWVX01000006">
    <property type="protein sequence ID" value="MZL70035.1"/>
    <property type="molecule type" value="Genomic_DNA"/>
</dbReference>
<accession>A0AAP1PYL5</accession>
<evidence type="ECO:0000313" key="9">
    <source>
        <dbReference type="EMBL" id="SHF98678.1"/>
    </source>
</evidence>
<feature type="transmembrane region" description="Helical" evidence="6">
    <location>
        <begin position="12"/>
        <end position="34"/>
    </location>
</feature>
<dbReference type="EMBL" id="JANGAB010000001">
    <property type="protein sequence ID" value="MCQ4948738.1"/>
    <property type="molecule type" value="Genomic_DNA"/>
</dbReference>
<feature type="transmembrane region" description="Helical" evidence="6">
    <location>
        <begin position="95"/>
        <end position="115"/>
    </location>
</feature>
<evidence type="ECO:0000256" key="5">
    <source>
        <dbReference type="ARBA" id="ARBA00023136"/>
    </source>
</evidence>
<dbReference type="Proteomes" id="UP000184089">
    <property type="component" value="Unassembled WGS sequence"/>
</dbReference>
<reference evidence="7" key="4">
    <citation type="submission" date="2022-06" db="EMBL/GenBank/DDBJ databases">
        <title>Isolation of gut microbiota from human fecal samples.</title>
        <authorList>
            <person name="Pamer E.G."/>
            <person name="Barat B."/>
            <person name="Waligurski E."/>
            <person name="Medina S."/>
            <person name="Paddock L."/>
            <person name="Mostad J."/>
        </authorList>
    </citation>
    <scope>NUCLEOTIDE SEQUENCE</scope>
    <source>
        <strain evidence="7">DFI.7.96</strain>
    </source>
</reference>
<evidence type="ECO:0000313" key="12">
    <source>
        <dbReference type="Proteomes" id="UP001205063"/>
    </source>
</evidence>
<gene>
    <name evidence="8" type="ORF">GT747_09755</name>
    <name evidence="7" type="ORF">NE646_03505</name>
    <name evidence="9" type="ORF">SAMN05444424_1048</name>
</gene>
<keyword evidence="2" id="KW-1003">Cell membrane</keyword>
<evidence type="ECO:0000313" key="7">
    <source>
        <dbReference type="EMBL" id="MCQ4948738.1"/>
    </source>
</evidence>
<proteinExistence type="predicted"/>
<reference evidence="9" key="1">
    <citation type="submission" date="2016-11" db="EMBL/GenBank/DDBJ databases">
        <authorList>
            <person name="Varghese N."/>
            <person name="Submissions S."/>
        </authorList>
    </citation>
    <scope>NUCLEOTIDE SEQUENCE</scope>
    <source>
        <strain evidence="9">DSM 4029</strain>
    </source>
</reference>
<comment type="caution">
    <text evidence="7">The sequence shown here is derived from an EMBL/GenBank/DDBJ whole genome shotgun (WGS) entry which is preliminary data.</text>
</comment>
<dbReference type="Proteomes" id="UP001205063">
    <property type="component" value="Unassembled WGS sequence"/>
</dbReference>
<dbReference type="InterPro" id="IPR051449">
    <property type="entry name" value="ABC-2_transporter_component"/>
</dbReference>
<evidence type="ECO:0000256" key="4">
    <source>
        <dbReference type="ARBA" id="ARBA00022989"/>
    </source>
</evidence>
<organism evidence="7 12">
    <name type="scientific">Bittarella massiliensis</name>
    <name type="common">ex Durand et al. 2017</name>
    <dbReference type="NCBI Taxonomy" id="1720313"/>
    <lineage>
        <taxon>Bacteria</taxon>
        <taxon>Bacillati</taxon>
        <taxon>Bacillota</taxon>
        <taxon>Clostridia</taxon>
        <taxon>Eubacteriales</taxon>
        <taxon>Oscillospiraceae</taxon>
        <taxon>Bittarella (ex Durand et al. 2017)</taxon>
    </lineage>
</organism>
<dbReference type="AlphaFoldDB" id="A0AAP1PYL5"/>
<evidence type="ECO:0000313" key="8">
    <source>
        <dbReference type="EMBL" id="MZL70035.1"/>
    </source>
</evidence>
<dbReference type="GO" id="GO:0005886">
    <property type="term" value="C:plasma membrane"/>
    <property type="evidence" value="ECO:0007669"/>
    <property type="project" value="UniProtKB-SubCell"/>
</dbReference>
<comment type="subcellular location">
    <subcellularLocation>
        <location evidence="1">Cell membrane</location>
        <topology evidence="1">Multi-pass membrane protein</topology>
    </subcellularLocation>
</comment>
<evidence type="ECO:0000256" key="2">
    <source>
        <dbReference type="ARBA" id="ARBA00022475"/>
    </source>
</evidence>
<reference evidence="8 11" key="3">
    <citation type="journal article" date="2019" name="Nat. Med.">
        <title>A library of human gut bacterial isolates paired with longitudinal multiomics data enables mechanistic microbiome research.</title>
        <authorList>
            <person name="Poyet M."/>
            <person name="Groussin M."/>
            <person name="Gibbons S.M."/>
            <person name="Avila-Pacheco J."/>
            <person name="Jiang X."/>
            <person name="Kearney S.M."/>
            <person name="Perrotta A.R."/>
            <person name="Berdy B."/>
            <person name="Zhao S."/>
            <person name="Lieberman T.D."/>
            <person name="Swanson P.K."/>
            <person name="Smith M."/>
            <person name="Roesemann S."/>
            <person name="Alexander J.E."/>
            <person name="Rich S.A."/>
            <person name="Livny J."/>
            <person name="Vlamakis H."/>
            <person name="Clish C."/>
            <person name="Bullock K."/>
            <person name="Deik A."/>
            <person name="Scott J."/>
            <person name="Pierce K.A."/>
            <person name="Xavier R.J."/>
            <person name="Alm E.J."/>
        </authorList>
    </citation>
    <scope>NUCLEOTIDE SEQUENCE [LARGE SCALE GENOMIC DNA]</scope>
    <source>
        <strain evidence="8 11">BIOML-A2</strain>
    </source>
</reference>
<dbReference type="Proteomes" id="UP000474718">
    <property type="component" value="Unassembled WGS sequence"/>
</dbReference>
<feature type="transmembrane region" description="Helical" evidence="6">
    <location>
        <begin position="46"/>
        <end position="65"/>
    </location>
</feature>
<keyword evidence="3 6" id="KW-0812">Transmembrane</keyword>
<feature type="transmembrane region" description="Helical" evidence="6">
    <location>
        <begin position="156"/>
        <end position="177"/>
    </location>
</feature>
<dbReference type="Pfam" id="PF12730">
    <property type="entry name" value="ABC2_membrane_4"/>
    <property type="match status" value="1"/>
</dbReference>
<evidence type="ECO:0000256" key="6">
    <source>
        <dbReference type="SAM" id="Phobius"/>
    </source>
</evidence>
<evidence type="ECO:0000313" key="10">
    <source>
        <dbReference type="Proteomes" id="UP000184089"/>
    </source>
</evidence>
<sequence length="235" mass="26233">MKAIFKREFRAYFTSTIGYIYLAAFFAFSGFLFYSNNIAEKTTSMYSLFTYLFNANFVLVPILTMRMYSEDKKQKTDQLLLTSPVTLGGLVGGKFLSAFSMYMCGGVVTLLYALVMSGYSAVPWGTILTSFLGFALAGAALIAIGGFISALTENQIVAVIISFIFNFFYILYFDTLAKAITVTPISKAMLGLSITQYYANFTIGLIDLPSVLFMLTLTGLFIFFTIRIIDKRRWS</sequence>
<evidence type="ECO:0000313" key="11">
    <source>
        <dbReference type="Proteomes" id="UP000474718"/>
    </source>
</evidence>
<protein>
    <submittedName>
        <fullName evidence="7 8">ABC transporter permease</fullName>
    </submittedName>
    <submittedName>
        <fullName evidence="9">ABC-2 type transport system permease protein</fullName>
    </submittedName>
</protein>
<evidence type="ECO:0000256" key="1">
    <source>
        <dbReference type="ARBA" id="ARBA00004651"/>
    </source>
</evidence>
<feature type="transmembrane region" description="Helical" evidence="6">
    <location>
        <begin position="121"/>
        <end position="144"/>
    </location>
</feature>
<name>A0AAP1PYL5_9FIRM</name>
<keyword evidence="5 6" id="KW-0472">Membrane</keyword>
<reference evidence="10" key="2">
    <citation type="submission" date="2016-11" db="EMBL/GenBank/DDBJ databases">
        <authorList>
            <person name="Jaros S."/>
            <person name="Januszkiewicz K."/>
            <person name="Wedrychowicz H."/>
        </authorList>
    </citation>
    <scope>NUCLEOTIDE SEQUENCE [LARGE SCALE GENOMIC DNA]</scope>
    <source>
        <strain evidence="10">DSM 4029</strain>
    </source>
</reference>